<evidence type="ECO:0000256" key="2">
    <source>
        <dbReference type="ARBA" id="ARBA00012261"/>
    </source>
</evidence>
<dbReference type="GO" id="GO:0005829">
    <property type="term" value="C:cytosol"/>
    <property type="evidence" value="ECO:0007669"/>
    <property type="project" value="TreeGrafter"/>
</dbReference>
<dbReference type="InterPro" id="IPR041711">
    <property type="entry name" value="Met-tRNA-FMT_N"/>
</dbReference>
<evidence type="ECO:0000256" key="1">
    <source>
        <dbReference type="ARBA" id="ARBA00010699"/>
    </source>
</evidence>
<dbReference type="InterPro" id="IPR002376">
    <property type="entry name" value="Formyl_transf_N"/>
</dbReference>
<feature type="domain" description="Formyl transferase C-terminal" evidence="7">
    <location>
        <begin position="205"/>
        <end position="299"/>
    </location>
</feature>
<dbReference type="InterPro" id="IPR036477">
    <property type="entry name" value="Formyl_transf_N_sf"/>
</dbReference>
<dbReference type="NCBIfam" id="TIGR00460">
    <property type="entry name" value="fmt"/>
    <property type="match status" value="1"/>
</dbReference>
<feature type="binding site" evidence="5">
    <location>
        <begin position="111"/>
        <end position="114"/>
    </location>
    <ligand>
        <name>(6S)-5,6,7,8-tetrahydrofolate</name>
        <dbReference type="ChEBI" id="CHEBI:57453"/>
    </ligand>
</feature>
<comment type="similarity">
    <text evidence="1 5">Belongs to the Fmt family.</text>
</comment>
<dbReference type="InterPro" id="IPR005794">
    <property type="entry name" value="Fmt"/>
</dbReference>
<evidence type="ECO:0000313" key="8">
    <source>
        <dbReference type="EMBL" id="PIZ96277.1"/>
    </source>
</evidence>
<dbReference type="InterPro" id="IPR001555">
    <property type="entry name" value="GART_AS"/>
</dbReference>
<dbReference type="PROSITE" id="PS00373">
    <property type="entry name" value="GART"/>
    <property type="match status" value="1"/>
</dbReference>
<dbReference type="InterPro" id="IPR044135">
    <property type="entry name" value="Met-tRNA-FMT_C"/>
</dbReference>
<comment type="function">
    <text evidence="5">Attaches a formyl group to the free amino group of methionyl-tRNA(fMet). The formyl group appears to play a dual role in the initiator identity of N-formylmethionyl-tRNA by promoting its recognition by IF2 and preventing the misappropriation of this tRNA by the elongation apparatus.</text>
</comment>
<dbReference type="PANTHER" id="PTHR11138">
    <property type="entry name" value="METHIONYL-TRNA FORMYLTRANSFERASE"/>
    <property type="match status" value="1"/>
</dbReference>
<dbReference type="HAMAP" id="MF_00182">
    <property type="entry name" value="Formyl_trans"/>
    <property type="match status" value="1"/>
</dbReference>
<dbReference type="CDD" id="cd08646">
    <property type="entry name" value="FMT_core_Met-tRNA-FMT_N"/>
    <property type="match status" value="1"/>
</dbReference>
<dbReference type="AlphaFoldDB" id="A0A2M7VBA1"/>
<dbReference type="CDD" id="cd08704">
    <property type="entry name" value="Met_tRNA_FMT_C"/>
    <property type="match status" value="1"/>
</dbReference>
<evidence type="ECO:0000259" key="6">
    <source>
        <dbReference type="Pfam" id="PF00551"/>
    </source>
</evidence>
<evidence type="ECO:0000256" key="4">
    <source>
        <dbReference type="ARBA" id="ARBA00022917"/>
    </source>
</evidence>
<feature type="domain" description="Formyl transferase N-terminal" evidence="6">
    <location>
        <begin position="7"/>
        <end position="182"/>
    </location>
</feature>
<gene>
    <name evidence="5" type="primary">fmt</name>
    <name evidence="8" type="ORF">COX80_01710</name>
</gene>
<dbReference type="SUPFAM" id="SSF50486">
    <property type="entry name" value="FMT C-terminal domain-like"/>
    <property type="match status" value="1"/>
</dbReference>
<dbReference type="PANTHER" id="PTHR11138:SF5">
    <property type="entry name" value="METHIONYL-TRNA FORMYLTRANSFERASE, MITOCHONDRIAL"/>
    <property type="match status" value="1"/>
</dbReference>
<evidence type="ECO:0000313" key="9">
    <source>
        <dbReference type="Proteomes" id="UP000231453"/>
    </source>
</evidence>
<evidence type="ECO:0000256" key="3">
    <source>
        <dbReference type="ARBA" id="ARBA00022679"/>
    </source>
</evidence>
<dbReference type="EMBL" id="PFPL01000030">
    <property type="protein sequence ID" value="PIZ96277.1"/>
    <property type="molecule type" value="Genomic_DNA"/>
</dbReference>
<dbReference type="GO" id="GO:0004479">
    <property type="term" value="F:methionyl-tRNA formyltransferase activity"/>
    <property type="evidence" value="ECO:0007669"/>
    <property type="project" value="UniProtKB-UniRule"/>
</dbReference>
<accession>A0A2M7VBA1</accession>
<sequence>MSISKTKIIFFGTHKFASVILQSLINDERFEIKKVITQPDKPVGRKQILQKSPVKLLAEENALDIDQPESLRNYELRTMNSELFIVAQYGLLIPESILNIPKFGTINTHTSLLPKYRGASPIQSAIFNGETKTGVTIMLMDKGMDSGPILTQKEVDILPDDTYLMLDTKMAQIASELLIETVPKYLDGEIQPQAQNESQITLCKKLDRDDGEVDWQKTTQEIYNQYRAFTPWPGVWTTWNNKRLKLLEIRPSNKKIKAGQVQIENDTMYIGTKNTSIEIKKLQLEGKPAMNAQVFINGYKNINGQNIAN</sequence>
<dbReference type="Proteomes" id="UP000231453">
    <property type="component" value="Unassembled WGS sequence"/>
</dbReference>
<dbReference type="Pfam" id="PF00551">
    <property type="entry name" value="Formyl_trans_N"/>
    <property type="match status" value="1"/>
</dbReference>
<keyword evidence="4 5" id="KW-0648">Protein biosynthesis</keyword>
<proteinExistence type="inferred from homology"/>
<protein>
    <recommendedName>
        <fullName evidence="2 5">Methionyl-tRNA formyltransferase</fullName>
        <ecNumber evidence="2 5">2.1.2.9</ecNumber>
    </recommendedName>
</protein>
<comment type="catalytic activity">
    <reaction evidence="5">
        <text>L-methionyl-tRNA(fMet) + (6R)-10-formyltetrahydrofolate = N-formyl-L-methionyl-tRNA(fMet) + (6S)-5,6,7,8-tetrahydrofolate + H(+)</text>
        <dbReference type="Rhea" id="RHEA:24380"/>
        <dbReference type="Rhea" id="RHEA-COMP:9952"/>
        <dbReference type="Rhea" id="RHEA-COMP:9953"/>
        <dbReference type="ChEBI" id="CHEBI:15378"/>
        <dbReference type="ChEBI" id="CHEBI:57453"/>
        <dbReference type="ChEBI" id="CHEBI:78530"/>
        <dbReference type="ChEBI" id="CHEBI:78844"/>
        <dbReference type="ChEBI" id="CHEBI:195366"/>
        <dbReference type="EC" id="2.1.2.9"/>
    </reaction>
</comment>
<dbReference type="InterPro" id="IPR005793">
    <property type="entry name" value="Formyl_trans_C"/>
</dbReference>
<reference evidence="9" key="1">
    <citation type="submission" date="2017-09" db="EMBL/GenBank/DDBJ databases">
        <title>Depth-based differentiation of microbial function through sediment-hosted aquifers and enrichment of novel symbionts in the deep terrestrial subsurface.</title>
        <authorList>
            <person name="Probst A.J."/>
            <person name="Ladd B."/>
            <person name="Jarett J.K."/>
            <person name="Geller-Mcgrath D.E."/>
            <person name="Sieber C.M.K."/>
            <person name="Emerson J.B."/>
            <person name="Anantharaman K."/>
            <person name="Thomas B.C."/>
            <person name="Malmstrom R."/>
            <person name="Stieglmeier M."/>
            <person name="Klingl A."/>
            <person name="Woyke T."/>
            <person name="Ryan C.M."/>
            <person name="Banfield J.F."/>
        </authorList>
    </citation>
    <scope>NUCLEOTIDE SEQUENCE [LARGE SCALE GENOMIC DNA]</scope>
</reference>
<evidence type="ECO:0000256" key="5">
    <source>
        <dbReference type="HAMAP-Rule" id="MF_00182"/>
    </source>
</evidence>
<evidence type="ECO:0000259" key="7">
    <source>
        <dbReference type="Pfam" id="PF02911"/>
    </source>
</evidence>
<organism evidence="8 9">
    <name type="scientific">Candidatus Magasanikbacteria bacterium CG_4_10_14_0_2_um_filter_33_14</name>
    <dbReference type="NCBI Taxonomy" id="1974636"/>
    <lineage>
        <taxon>Bacteria</taxon>
        <taxon>Candidatus Magasanikiibacteriota</taxon>
    </lineage>
</organism>
<name>A0A2M7VBA1_9BACT</name>
<dbReference type="EC" id="2.1.2.9" evidence="2 5"/>
<dbReference type="SUPFAM" id="SSF53328">
    <property type="entry name" value="Formyltransferase"/>
    <property type="match status" value="1"/>
</dbReference>
<dbReference type="Gene3D" id="3.40.50.12230">
    <property type="match status" value="1"/>
</dbReference>
<comment type="caution">
    <text evidence="8">The sequence shown here is derived from an EMBL/GenBank/DDBJ whole genome shotgun (WGS) entry which is preliminary data.</text>
</comment>
<dbReference type="InterPro" id="IPR011034">
    <property type="entry name" value="Formyl_transferase-like_C_sf"/>
</dbReference>
<keyword evidence="3 5" id="KW-0808">Transferase</keyword>
<dbReference type="Pfam" id="PF02911">
    <property type="entry name" value="Formyl_trans_C"/>
    <property type="match status" value="1"/>
</dbReference>